<dbReference type="PANTHER" id="PTHR22550">
    <property type="entry name" value="SPORE GERMINATION PROTEIN"/>
    <property type="match status" value="1"/>
</dbReference>
<feature type="transmembrane region" description="Helical" evidence="1">
    <location>
        <begin position="66"/>
        <end position="83"/>
    </location>
</feature>
<organism evidence="3 4">
    <name type="scientific">Microvirga lotononidis</name>
    <dbReference type="NCBI Taxonomy" id="864069"/>
    <lineage>
        <taxon>Bacteria</taxon>
        <taxon>Pseudomonadati</taxon>
        <taxon>Pseudomonadota</taxon>
        <taxon>Alphaproteobacteria</taxon>
        <taxon>Hyphomicrobiales</taxon>
        <taxon>Methylobacteriaceae</taxon>
        <taxon>Microvirga</taxon>
    </lineage>
</organism>
<dbReference type="EMBL" id="JH660647">
    <property type="protein sequence ID" value="EIM25373.1"/>
    <property type="molecule type" value="Genomic_DNA"/>
</dbReference>
<sequence>MSAVLASLHLLRPWWLLLLVPALLIWWRLRTGHDAIARWAAVIDPAILSALAIGVKGRSRLLPDDLLVAIWIVGIVAVAGPTWRREPSPFADARPPVMVVLKVTPSMKAEDLAPNRLVRAVQKLSDLVTAREGASTGLVAYAGSVHLVLPPTPDKDVMGAMAQALSPEIMPQEGDSLAEAVRLASTVLRDGGKGGSVLVMADTIAPDQVSLLENQGGSGPTFETTLWAALPPSHLDAAQDLNTGASALDASLQAMTPDRSDVDAIATRLDRATAVGDVTGEGERWQEAGYWLTPLLALLALAWFRRGWVLGS</sequence>
<dbReference type="HOGENOM" id="CLU_024570_1_1_5"/>
<dbReference type="RefSeq" id="WP_009493822.1">
    <property type="nucleotide sequence ID" value="NZ_CP141048.1"/>
</dbReference>
<accession>I4YN31</accession>
<feature type="domain" description="VWFA" evidence="2">
    <location>
        <begin position="97"/>
        <end position="202"/>
    </location>
</feature>
<name>I4YN31_9HYPH</name>
<reference evidence="3 4" key="1">
    <citation type="submission" date="2012-02" db="EMBL/GenBank/DDBJ databases">
        <title>Improved High-Quality Draft sequence of Microvirga sp. WSM3557.</title>
        <authorList>
            <consortium name="US DOE Joint Genome Institute"/>
            <person name="Lucas S."/>
            <person name="Han J."/>
            <person name="Lapidus A."/>
            <person name="Cheng J.-F."/>
            <person name="Goodwin L."/>
            <person name="Pitluck S."/>
            <person name="Peters L."/>
            <person name="Zhang X."/>
            <person name="Detter J.C."/>
            <person name="Han C."/>
            <person name="Tapia R."/>
            <person name="Land M."/>
            <person name="Hauser L."/>
            <person name="Kyrpides N."/>
            <person name="Ivanova N."/>
            <person name="Pagani I."/>
            <person name="Brau L."/>
            <person name="Yates R."/>
            <person name="O'Hara G."/>
            <person name="Rui T."/>
            <person name="Howieson J."/>
            <person name="Reeve W."/>
            <person name="Woyke T."/>
        </authorList>
    </citation>
    <scope>NUCLEOTIDE SEQUENCE [LARGE SCALE GENOMIC DNA]</scope>
    <source>
        <strain evidence="3 4">WSM3557</strain>
    </source>
</reference>
<protein>
    <recommendedName>
        <fullName evidence="2">VWFA domain-containing protein</fullName>
    </recommendedName>
</protein>
<proteinExistence type="predicted"/>
<keyword evidence="1" id="KW-0812">Transmembrane</keyword>
<dbReference type="Proteomes" id="UP000003947">
    <property type="component" value="Unassembled WGS sequence"/>
</dbReference>
<gene>
    <name evidence="3" type="ORF">MicloDRAFT_00060990</name>
</gene>
<evidence type="ECO:0000256" key="1">
    <source>
        <dbReference type="SAM" id="Phobius"/>
    </source>
</evidence>
<dbReference type="PATRIC" id="fig|864069.3.peg.6533"/>
<dbReference type="Pfam" id="PF13519">
    <property type="entry name" value="VWA_2"/>
    <property type="match status" value="1"/>
</dbReference>
<dbReference type="Gene3D" id="3.40.50.410">
    <property type="entry name" value="von Willebrand factor, type A domain"/>
    <property type="match status" value="1"/>
</dbReference>
<dbReference type="PANTHER" id="PTHR22550:SF14">
    <property type="entry name" value="VWFA DOMAIN-CONTAINING PROTEIN"/>
    <property type="match status" value="1"/>
</dbReference>
<evidence type="ECO:0000313" key="3">
    <source>
        <dbReference type="EMBL" id="EIM25373.1"/>
    </source>
</evidence>
<dbReference type="eggNOG" id="COG2304">
    <property type="taxonomic scope" value="Bacteria"/>
</dbReference>
<dbReference type="OrthoDB" id="9807628at2"/>
<dbReference type="InterPro" id="IPR036465">
    <property type="entry name" value="vWFA_dom_sf"/>
</dbReference>
<dbReference type="InterPro" id="IPR050768">
    <property type="entry name" value="UPF0353/GerABKA_families"/>
</dbReference>
<evidence type="ECO:0000313" key="4">
    <source>
        <dbReference type="Proteomes" id="UP000003947"/>
    </source>
</evidence>
<keyword evidence="1" id="KW-0472">Membrane</keyword>
<evidence type="ECO:0000259" key="2">
    <source>
        <dbReference type="Pfam" id="PF13519"/>
    </source>
</evidence>
<keyword evidence="4" id="KW-1185">Reference proteome</keyword>
<feature type="transmembrane region" description="Helical" evidence="1">
    <location>
        <begin position="12"/>
        <end position="29"/>
    </location>
</feature>
<dbReference type="InterPro" id="IPR002035">
    <property type="entry name" value="VWF_A"/>
</dbReference>
<dbReference type="STRING" id="864069.MicloDRAFT_00060990"/>
<dbReference type="AlphaFoldDB" id="I4YN31"/>
<keyword evidence="1" id="KW-1133">Transmembrane helix</keyword>
<dbReference type="SUPFAM" id="SSF53300">
    <property type="entry name" value="vWA-like"/>
    <property type="match status" value="1"/>
</dbReference>